<dbReference type="AlphaFoldDB" id="A0A0D0JSL4"/>
<keyword evidence="1" id="KW-0732">Signal</keyword>
<name>A0A0D0JSL4_9PSED</name>
<evidence type="ECO:0000256" key="1">
    <source>
        <dbReference type="SAM" id="SignalP"/>
    </source>
</evidence>
<dbReference type="Proteomes" id="UP000032068">
    <property type="component" value="Unassembled WGS sequence"/>
</dbReference>
<feature type="chain" id="PRO_5002213765" description="FAD/FMN-containing dehydrogenase" evidence="1">
    <location>
        <begin position="19"/>
        <end position="158"/>
    </location>
</feature>
<evidence type="ECO:0000313" key="2">
    <source>
        <dbReference type="EMBL" id="KIP88005.1"/>
    </source>
</evidence>
<dbReference type="OrthoDB" id="5786920at2"/>
<sequence>MKSLSILLFSVICSSAWAADEAATAPAPSTPWTLLDQFEKAYTLNDSARVVLVARSMSTARLVNGALEEKPEGFLEARHVVYVADIEKMPSLAKMVAVPAMRSAKYRIMLDQTGRVAGRYEGDRETVQWLELEGGSVIREQRFSDAAELQSALEALPR</sequence>
<reference evidence="2 3" key="1">
    <citation type="submission" date="2014-12" db="EMBL/GenBank/DDBJ databases">
        <title>16Stimator: statistical estimation of ribosomal gene copy numbers from draft genome assemblies.</title>
        <authorList>
            <person name="Perisin M.A."/>
            <person name="Vetter M."/>
            <person name="Gilbert J.A."/>
            <person name="Bergelson J."/>
        </authorList>
    </citation>
    <scope>NUCLEOTIDE SEQUENCE [LARGE SCALE GENOMIC DNA]</scope>
    <source>
        <strain evidence="2 3">MEJ086</strain>
    </source>
</reference>
<proteinExistence type="predicted"/>
<evidence type="ECO:0008006" key="4">
    <source>
        <dbReference type="Google" id="ProtNLM"/>
    </source>
</evidence>
<dbReference type="EMBL" id="JXQW01000122">
    <property type="protein sequence ID" value="KIP88005.1"/>
    <property type="molecule type" value="Genomic_DNA"/>
</dbReference>
<organism evidence="2 3">
    <name type="scientific">Pseudomonas fulva</name>
    <dbReference type="NCBI Taxonomy" id="47880"/>
    <lineage>
        <taxon>Bacteria</taxon>
        <taxon>Pseudomonadati</taxon>
        <taxon>Pseudomonadota</taxon>
        <taxon>Gammaproteobacteria</taxon>
        <taxon>Pseudomonadales</taxon>
        <taxon>Pseudomonadaceae</taxon>
        <taxon>Pseudomonas</taxon>
    </lineage>
</organism>
<accession>A0A0D0JSL4</accession>
<gene>
    <name evidence="2" type="ORF">RU08_25710</name>
</gene>
<evidence type="ECO:0000313" key="3">
    <source>
        <dbReference type="Proteomes" id="UP000032068"/>
    </source>
</evidence>
<feature type="signal peptide" evidence="1">
    <location>
        <begin position="1"/>
        <end position="18"/>
    </location>
</feature>
<dbReference type="RefSeq" id="WP_052493877.1">
    <property type="nucleotide sequence ID" value="NZ_JXQW01000122.1"/>
</dbReference>
<protein>
    <recommendedName>
        <fullName evidence="4">FAD/FMN-containing dehydrogenase</fullName>
    </recommendedName>
</protein>
<comment type="caution">
    <text evidence="2">The sequence shown here is derived from an EMBL/GenBank/DDBJ whole genome shotgun (WGS) entry which is preliminary data.</text>
</comment>